<organism evidence="1 2">
    <name type="scientific">Onchocerca volvulus</name>
    <dbReference type="NCBI Taxonomy" id="6282"/>
    <lineage>
        <taxon>Eukaryota</taxon>
        <taxon>Metazoa</taxon>
        <taxon>Ecdysozoa</taxon>
        <taxon>Nematoda</taxon>
        <taxon>Chromadorea</taxon>
        <taxon>Rhabditida</taxon>
        <taxon>Spirurina</taxon>
        <taxon>Spiruromorpha</taxon>
        <taxon>Filarioidea</taxon>
        <taxon>Onchocercidae</taxon>
        <taxon>Onchocerca</taxon>
    </lineage>
</organism>
<dbReference type="Proteomes" id="UP000024404">
    <property type="component" value="Unassembled WGS sequence"/>
</dbReference>
<proteinExistence type="predicted"/>
<protein>
    <submittedName>
        <fullName evidence="1">Uncharacterized protein</fullName>
    </submittedName>
</protein>
<name>A0A8R1TJV1_ONCVO</name>
<accession>A0A8R1TJV1</accession>
<dbReference type="AlphaFoldDB" id="A0A8R1TJV1"/>
<reference evidence="1" key="2">
    <citation type="submission" date="2022-06" db="UniProtKB">
        <authorList>
            <consortium name="EnsemblMetazoa"/>
        </authorList>
    </citation>
    <scope>IDENTIFICATION</scope>
</reference>
<evidence type="ECO:0000313" key="1">
    <source>
        <dbReference type="EnsemblMetazoa" id="OVOC11040.1"/>
    </source>
</evidence>
<dbReference type="EMBL" id="CMVM020000346">
    <property type="status" value="NOT_ANNOTATED_CDS"/>
    <property type="molecule type" value="Genomic_DNA"/>
</dbReference>
<dbReference type="EnsemblMetazoa" id="OVOC11040.1">
    <property type="protein sequence ID" value="OVOC11040.1"/>
    <property type="gene ID" value="WBGene00247849"/>
</dbReference>
<evidence type="ECO:0000313" key="2">
    <source>
        <dbReference type="Proteomes" id="UP000024404"/>
    </source>
</evidence>
<sequence length="89" mass="10113">MHCEDYKIREDNINHGSKLKSATVIAVVSNNTEVVIIINDRMKWPCYCFYSYRHLQQIISNIQLGLNLIMQPKISGKQPDSLASSGFAL</sequence>
<keyword evidence="2" id="KW-1185">Reference proteome</keyword>
<reference evidence="2" key="1">
    <citation type="submission" date="2013-10" db="EMBL/GenBank/DDBJ databases">
        <title>Genome sequencing of Onchocerca volvulus.</title>
        <authorList>
            <person name="Cotton J."/>
            <person name="Tsai J."/>
            <person name="Stanley E."/>
            <person name="Tracey A."/>
            <person name="Holroyd N."/>
            <person name="Lustigman S."/>
            <person name="Berriman M."/>
        </authorList>
    </citation>
    <scope>NUCLEOTIDE SEQUENCE</scope>
</reference>